<sequence>MKRLWIHHQRTPPYAPQCNPVERANRTLKTMIAQFVGANHRAWHRQLPELVFAANTAVHEGTGYTPASLTYGRELPTPGSVRLEHEDEDEGEAEPHPNRQPRAKRLGHMRDAYQMATLRQQEATERQGRYYNLRRRDWRPEAGDAVMKREHPLSNAAENFAGKLAPKYTGPYMVRRIVSPVIVQLEENGRNLGNVHIKDLKKYGQE</sequence>
<comment type="caution">
    <text evidence="3">The sequence shown here is derived from an EMBL/GenBank/DDBJ whole genome shotgun (WGS) entry which is preliminary data.</text>
</comment>
<dbReference type="OrthoDB" id="7700898at2759"/>
<evidence type="ECO:0000313" key="4">
    <source>
        <dbReference type="Proteomes" id="UP000279307"/>
    </source>
</evidence>
<reference evidence="3" key="2">
    <citation type="submission" date="2018-07" db="EMBL/GenBank/DDBJ databases">
        <authorList>
            <person name="Mckenzie S.K."/>
            <person name="Kronauer D.J.C."/>
        </authorList>
    </citation>
    <scope>NUCLEOTIDE SEQUENCE</scope>
    <source>
        <strain evidence="3">Clonal line C1</strain>
    </source>
</reference>
<dbReference type="InterPro" id="IPR050951">
    <property type="entry name" value="Retrovirus_Pol_polyprotein"/>
</dbReference>
<feature type="region of interest" description="Disordered" evidence="1">
    <location>
        <begin position="63"/>
        <end position="104"/>
    </location>
</feature>
<evidence type="ECO:0000313" key="3">
    <source>
        <dbReference type="EMBL" id="RLU16141.1"/>
    </source>
</evidence>
<dbReference type="InterPro" id="IPR012337">
    <property type="entry name" value="RNaseH-like_sf"/>
</dbReference>
<dbReference type="AlphaFoldDB" id="A0A3L8D7D3"/>
<dbReference type="GO" id="GO:0003676">
    <property type="term" value="F:nucleic acid binding"/>
    <property type="evidence" value="ECO:0007669"/>
    <property type="project" value="InterPro"/>
</dbReference>
<dbReference type="PANTHER" id="PTHR37984:SF5">
    <property type="entry name" value="PROTEIN NYNRIN-LIKE"/>
    <property type="match status" value="1"/>
</dbReference>
<proteinExistence type="predicted"/>
<evidence type="ECO:0000256" key="1">
    <source>
        <dbReference type="SAM" id="MobiDB-lite"/>
    </source>
</evidence>
<organism evidence="3 4">
    <name type="scientific">Ooceraea biroi</name>
    <name type="common">Clonal raider ant</name>
    <name type="synonym">Cerapachys biroi</name>
    <dbReference type="NCBI Taxonomy" id="2015173"/>
    <lineage>
        <taxon>Eukaryota</taxon>
        <taxon>Metazoa</taxon>
        <taxon>Ecdysozoa</taxon>
        <taxon>Arthropoda</taxon>
        <taxon>Hexapoda</taxon>
        <taxon>Insecta</taxon>
        <taxon>Pterygota</taxon>
        <taxon>Neoptera</taxon>
        <taxon>Endopterygota</taxon>
        <taxon>Hymenoptera</taxon>
        <taxon>Apocrita</taxon>
        <taxon>Aculeata</taxon>
        <taxon>Formicoidea</taxon>
        <taxon>Formicidae</taxon>
        <taxon>Dorylinae</taxon>
        <taxon>Ooceraea</taxon>
    </lineage>
</organism>
<dbReference type="EMBL" id="QOIP01000012">
    <property type="protein sequence ID" value="RLU16082.1"/>
    <property type="molecule type" value="Genomic_DNA"/>
</dbReference>
<evidence type="ECO:0000313" key="2">
    <source>
        <dbReference type="EMBL" id="RLU16082.1"/>
    </source>
</evidence>
<name>A0A3L8D7D3_OOCBI</name>
<evidence type="ECO:0008006" key="5">
    <source>
        <dbReference type="Google" id="ProtNLM"/>
    </source>
</evidence>
<dbReference type="SUPFAM" id="SSF53098">
    <property type="entry name" value="Ribonuclease H-like"/>
    <property type="match status" value="1"/>
</dbReference>
<dbReference type="PANTHER" id="PTHR37984">
    <property type="entry name" value="PROTEIN CBG26694"/>
    <property type="match status" value="1"/>
</dbReference>
<reference evidence="3 4" key="1">
    <citation type="journal article" date="2018" name="Genome Res.">
        <title>The genomic architecture and molecular evolution of ant odorant receptors.</title>
        <authorList>
            <person name="McKenzie S.K."/>
            <person name="Kronauer D.J.C."/>
        </authorList>
    </citation>
    <scope>NUCLEOTIDE SEQUENCE [LARGE SCALE GENOMIC DNA]</scope>
    <source>
        <strain evidence="3">Clonal line C1</strain>
    </source>
</reference>
<gene>
    <name evidence="2" type="ORF">DMN91_011840</name>
    <name evidence="3" type="ORF">DMN91_011900</name>
</gene>
<dbReference type="Gene3D" id="3.30.420.10">
    <property type="entry name" value="Ribonuclease H-like superfamily/Ribonuclease H"/>
    <property type="match status" value="1"/>
</dbReference>
<dbReference type="EMBL" id="QOIP01000012">
    <property type="protein sequence ID" value="RLU16141.1"/>
    <property type="molecule type" value="Genomic_DNA"/>
</dbReference>
<dbReference type="InterPro" id="IPR036397">
    <property type="entry name" value="RNaseH_sf"/>
</dbReference>
<accession>A0A3L8D7D3</accession>
<dbReference type="Proteomes" id="UP000279307">
    <property type="component" value="Chromosome 12"/>
</dbReference>
<protein>
    <recommendedName>
        <fullName evidence="5">Integrase catalytic domain-containing protein</fullName>
    </recommendedName>
</protein>